<keyword evidence="8 10" id="KW-0505">Motor protein</keyword>
<dbReference type="Bgee" id="ENSAMXG00000007718">
    <property type="expression patterns" value="Expressed in embryo and 10 other cell types or tissues"/>
</dbReference>
<evidence type="ECO:0000313" key="14">
    <source>
        <dbReference type="Ensembl" id="ENSAMXP00000007935.2"/>
    </source>
</evidence>
<dbReference type="InterPro" id="IPR047149">
    <property type="entry name" value="KIF11-like"/>
</dbReference>
<keyword evidence="2" id="KW-0963">Cytoplasm</keyword>
<dbReference type="GO" id="GO:0008017">
    <property type="term" value="F:microtubule binding"/>
    <property type="evidence" value="ECO:0007669"/>
    <property type="project" value="InterPro"/>
</dbReference>
<evidence type="ECO:0000259" key="13">
    <source>
        <dbReference type="PROSITE" id="PS50067"/>
    </source>
</evidence>
<dbReference type="InterPro" id="IPR019821">
    <property type="entry name" value="Kinesin_motor_CS"/>
</dbReference>
<feature type="compositionally biased region" description="Polar residues" evidence="12">
    <location>
        <begin position="1383"/>
        <end position="1393"/>
    </location>
</feature>
<dbReference type="GO" id="GO:0005634">
    <property type="term" value="C:nucleus"/>
    <property type="evidence" value="ECO:0007669"/>
    <property type="project" value="TreeGrafter"/>
</dbReference>
<evidence type="ECO:0000256" key="6">
    <source>
        <dbReference type="ARBA" id="ARBA00022840"/>
    </source>
</evidence>
<dbReference type="PRINTS" id="PR00380">
    <property type="entry name" value="KINESINHEAVY"/>
</dbReference>
<dbReference type="GO" id="GO:0072686">
    <property type="term" value="C:mitotic spindle"/>
    <property type="evidence" value="ECO:0007669"/>
    <property type="project" value="TreeGrafter"/>
</dbReference>
<accession>W5KK23</accession>
<evidence type="ECO:0000256" key="12">
    <source>
        <dbReference type="SAM" id="MobiDB-lite"/>
    </source>
</evidence>
<dbReference type="Pfam" id="PF00225">
    <property type="entry name" value="Kinesin"/>
    <property type="match status" value="1"/>
</dbReference>
<evidence type="ECO:0000256" key="11">
    <source>
        <dbReference type="SAM" id="Coils"/>
    </source>
</evidence>
<organism evidence="14 15">
    <name type="scientific">Astyanax mexicanus</name>
    <name type="common">Blind cave fish</name>
    <name type="synonym">Astyanax fasciatus mexicanus</name>
    <dbReference type="NCBI Taxonomy" id="7994"/>
    <lineage>
        <taxon>Eukaryota</taxon>
        <taxon>Metazoa</taxon>
        <taxon>Chordata</taxon>
        <taxon>Craniata</taxon>
        <taxon>Vertebrata</taxon>
        <taxon>Euteleostomi</taxon>
        <taxon>Actinopterygii</taxon>
        <taxon>Neopterygii</taxon>
        <taxon>Teleostei</taxon>
        <taxon>Ostariophysi</taxon>
        <taxon>Characiformes</taxon>
        <taxon>Characoidei</taxon>
        <taxon>Acestrorhamphidae</taxon>
        <taxon>Acestrorhamphinae</taxon>
        <taxon>Astyanax</taxon>
    </lineage>
</organism>
<reference evidence="15" key="1">
    <citation type="submission" date="2013-03" db="EMBL/GenBank/DDBJ databases">
        <authorList>
            <person name="Jeffery W."/>
            <person name="Warren W."/>
            <person name="Wilson R.K."/>
        </authorList>
    </citation>
    <scope>NUCLEOTIDE SEQUENCE</scope>
    <source>
        <strain evidence="15">female</strain>
    </source>
</reference>
<evidence type="ECO:0000256" key="5">
    <source>
        <dbReference type="ARBA" id="ARBA00022741"/>
    </source>
</evidence>
<name>W5KK23_ASTMX</name>
<keyword evidence="15" id="KW-1185">Reference proteome</keyword>
<feature type="coiled-coil region" evidence="11">
    <location>
        <begin position="902"/>
        <end position="993"/>
    </location>
</feature>
<keyword evidence="6 10" id="KW-0067">ATP-binding</keyword>
<evidence type="ECO:0000256" key="8">
    <source>
        <dbReference type="ARBA" id="ARBA00023175"/>
    </source>
</evidence>
<keyword evidence="7 11" id="KW-0175">Coiled coil</keyword>
<evidence type="ECO:0000256" key="1">
    <source>
        <dbReference type="ARBA" id="ARBA00004186"/>
    </source>
</evidence>
<feature type="region of interest" description="Disordered" evidence="12">
    <location>
        <begin position="505"/>
        <end position="540"/>
    </location>
</feature>
<dbReference type="Ensembl" id="ENSAMXT00000007935.2">
    <property type="protein sequence ID" value="ENSAMXP00000007935.2"/>
    <property type="gene ID" value="ENSAMXG00000007718.2"/>
</dbReference>
<evidence type="ECO:0000256" key="9">
    <source>
        <dbReference type="ARBA" id="ARBA00023212"/>
    </source>
</evidence>
<dbReference type="InterPro" id="IPR001752">
    <property type="entry name" value="Kinesin_motor_dom"/>
</dbReference>
<dbReference type="Proteomes" id="UP000018467">
    <property type="component" value="Unassembled WGS sequence"/>
</dbReference>
<feature type="coiled-coil region" evidence="11">
    <location>
        <begin position="601"/>
        <end position="632"/>
    </location>
</feature>
<dbReference type="GO" id="GO:0048731">
    <property type="term" value="P:system development"/>
    <property type="evidence" value="ECO:0007669"/>
    <property type="project" value="UniProtKB-ARBA"/>
</dbReference>
<feature type="compositionally biased region" description="Basic and acidic residues" evidence="12">
    <location>
        <begin position="1074"/>
        <end position="1096"/>
    </location>
</feature>
<feature type="coiled-coil region" evidence="11">
    <location>
        <begin position="804"/>
        <end position="873"/>
    </location>
</feature>
<dbReference type="eggNOG" id="KOG0247">
    <property type="taxonomic scope" value="Eukaryota"/>
</dbReference>
<feature type="region of interest" description="Disordered" evidence="12">
    <location>
        <begin position="1383"/>
        <end position="1409"/>
    </location>
</feature>
<sequence>VMESSLNYKPERVGAVTVEDLRKDLFVEFSKIPTTQDSVLLEREHLQVYLRIRPFTSTESDFGESQDCISIESPDTVVLKAPRSSLTARQSEKLGPQIAQRFQFSKVYSPETTQRQIFDGTTKALVKDVLAGQNSLIFTYGVTNAGKTFTFLGPETDVGILPRSLKVIFNSIEGRIYTQNNIKPHRCIDFTRLTKDQQDAEATIKKNLLRRYKENDLQKSSSSMSNSACSSSCSDLNEDSLCLEEDSHVKFSVWVSFCEIYNENIHDLLDFASSSSQRRSVLRLCQDVKGNTFVKDLTWIQVNSADEAYRVLKIGRKNQSFSSTKLNSVSSRSHSIFSIRILRIEDMCVPRVQTISELSLCDLAGSERCAKTQNRGERLKEAGNINTSLLTLGKCINALRLNQTQSKFQQHIPFRESKLTHYLQGFFSGRGKACMIVNINQCASMFDETLNVLKFSAVAQKVVVVNPKPVFSAVPRKSARDVSIMINNVDKKEWTRRSTLIGWESSLEDVQEDEDDEDMEEGEEDEEEEEQEASDDESVMENTVLEAEDDQELNELQQKICELKEKLSKADSEKLVMESRIREEVTAEFMELFSNMEKDYNERLQREKEIAEERAERRLEILKNLVNKNASELADTSIAGDETKNEGLDGMIESMQSDLAKIRKDAVAAQTCLEKGAHSPGAVSKLRTQLDQTAKELLKSKQLLEVKTMEIEAVRVQFRNSSDQLLEANKNYESQKIRCAELITICQEKDDDISKLQTTLDQNIETANEDRAFIETIKEEILHYRNNCKCILSSGNQDVKDQEIQQLEKALQEKDLCLDELKQKQHSLEQNLKDLTDDLAKQTCAHEAAVSLLEAEKAAAVKLANENRDLASKLCVLQQAASDLSSELRAKQAELSSQASVAAKLSEELQTARALIREREEECSDLFDTVESLKLEAENLRQELSNQGRKSGCEFQETIEALRKECELVMSNTQEKSKRIKTLEQELTQTKEEMCHMQNQCTQLKQEQDAQKEENQNILGHYEAEKLAVEQMKIRQSELQAELDDVKQQLAQQEQHEQAYARSSLRVMELETELSEREEKTNAESSKARDEAERRRREMEEQLVHKDAELEAKTQELLKSKEQVNDGLDQIKSLTLDLQHKEKHISDLHIQHSEGGAEAERLRNEVSIRSLTADGTDIKLQQQLGDLTEERDQALRNLANKKQDIEELKTVSAVIWSRLNVLVFINLLFDGCEQTAAQDSSVLSTDSEREDKRFPKPQLEISFTPLKPDRVNVRRPGAEESVTVKIRRTARKRKSAEMEKSVDSENRKNLRLRGNSRVNIQSVESPTVFSKKANRLKQQDSPASLKGRKDGTLQKIGDFIQSSPTLLGSKAKKIMAMVAVKSPESQIAETNNNKPKRSKRKLFKTQISSPFDIPSHPIIGIDQEDKESDHLIIKRKLRTRTAKK</sequence>
<comment type="subcellular location">
    <subcellularLocation>
        <location evidence="1">Cytoplasm</location>
        <location evidence="1">Cytoskeleton</location>
        <location evidence="1">Spindle</location>
    </subcellularLocation>
</comment>
<evidence type="ECO:0000256" key="4">
    <source>
        <dbReference type="ARBA" id="ARBA00022701"/>
    </source>
</evidence>
<dbReference type="PANTHER" id="PTHR47970:SF29">
    <property type="entry name" value="KINESIN FAMILY MEMBER 20B"/>
    <property type="match status" value="1"/>
</dbReference>
<reference evidence="14" key="4">
    <citation type="submission" date="2025-09" db="UniProtKB">
        <authorList>
            <consortium name="Ensembl"/>
        </authorList>
    </citation>
    <scope>IDENTIFICATION</scope>
</reference>
<keyword evidence="3" id="KW-0597">Phosphoprotein</keyword>
<evidence type="ECO:0000256" key="3">
    <source>
        <dbReference type="ARBA" id="ARBA00022553"/>
    </source>
</evidence>
<dbReference type="InterPro" id="IPR027417">
    <property type="entry name" value="P-loop_NTPase"/>
</dbReference>
<proteinExistence type="inferred from homology"/>
<feature type="region of interest" description="Disordered" evidence="12">
    <location>
        <begin position="1071"/>
        <end position="1096"/>
    </location>
</feature>
<feature type="compositionally biased region" description="Basic residues" evidence="12">
    <location>
        <begin position="1394"/>
        <end position="1403"/>
    </location>
</feature>
<reference evidence="14" key="3">
    <citation type="submission" date="2025-08" db="UniProtKB">
        <authorList>
            <consortium name="Ensembl"/>
        </authorList>
    </citation>
    <scope>IDENTIFICATION</scope>
</reference>
<dbReference type="InterPro" id="IPR036961">
    <property type="entry name" value="Kinesin_motor_dom_sf"/>
</dbReference>
<evidence type="ECO:0000256" key="10">
    <source>
        <dbReference type="PROSITE-ProRule" id="PRU00283"/>
    </source>
</evidence>
<dbReference type="SUPFAM" id="SSF52540">
    <property type="entry name" value="P-loop containing nucleoside triphosphate hydrolases"/>
    <property type="match status" value="1"/>
</dbReference>
<evidence type="ECO:0000256" key="2">
    <source>
        <dbReference type="ARBA" id="ARBA00022490"/>
    </source>
</evidence>
<feature type="binding site" evidence="10">
    <location>
        <begin position="141"/>
        <end position="148"/>
    </location>
    <ligand>
        <name>ATP</name>
        <dbReference type="ChEBI" id="CHEBI:30616"/>
    </ligand>
</feature>
<feature type="compositionally biased region" description="Acidic residues" evidence="12">
    <location>
        <begin position="506"/>
        <end position="539"/>
    </location>
</feature>
<dbReference type="GO" id="GO:0005876">
    <property type="term" value="C:spindle microtubule"/>
    <property type="evidence" value="ECO:0007669"/>
    <property type="project" value="TreeGrafter"/>
</dbReference>
<feature type="coiled-coil region" evidence="11">
    <location>
        <begin position="1184"/>
        <end position="1211"/>
    </location>
</feature>
<dbReference type="PROSITE" id="PS00411">
    <property type="entry name" value="KINESIN_MOTOR_1"/>
    <property type="match status" value="1"/>
</dbReference>
<dbReference type="PROSITE" id="PS50067">
    <property type="entry name" value="KINESIN_MOTOR_2"/>
    <property type="match status" value="1"/>
</dbReference>
<dbReference type="PANTHER" id="PTHR47970">
    <property type="entry name" value="KINESIN-LIKE PROTEIN KIF11"/>
    <property type="match status" value="1"/>
</dbReference>
<keyword evidence="9" id="KW-0206">Cytoskeleton</keyword>
<dbReference type="Gene3D" id="3.40.850.10">
    <property type="entry name" value="Kinesin motor domain"/>
    <property type="match status" value="1"/>
</dbReference>
<dbReference type="CDD" id="cd21786">
    <property type="entry name" value="RBD_KIF20B"/>
    <property type="match status" value="1"/>
</dbReference>
<dbReference type="GeneTree" id="ENSGT00940000155989"/>
<dbReference type="GO" id="GO:0051231">
    <property type="term" value="P:spindle elongation"/>
    <property type="evidence" value="ECO:0007669"/>
    <property type="project" value="TreeGrafter"/>
</dbReference>
<dbReference type="SMART" id="SM00129">
    <property type="entry name" value="KISc"/>
    <property type="match status" value="1"/>
</dbReference>
<comment type="similarity">
    <text evidence="10">Belongs to the TRAFAC class myosin-kinesin ATPase superfamily. Kinesin family.</text>
</comment>
<keyword evidence="4" id="KW-0493">Microtubule</keyword>
<feature type="domain" description="Kinesin motor" evidence="13">
    <location>
        <begin position="45"/>
        <end position="462"/>
    </location>
</feature>
<dbReference type="GO" id="GO:0090307">
    <property type="term" value="P:mitotic spindle assembly"/>
    <property type="evidence" value="ECO:0007669"/>
    <property type="project" value="TreeGrafter"/>
</dbReference>
<protein>
    <submittedName>
        <fullName evidence="14">Kinesin family member 20Bb</fullName>
    </submittedName>
</protein>
<dbReference type="HOGENOM" id="CLU_001485_2_5_1"/>
<evidence type="ECO:0000256" key="7">
    <source>
        <dbReference type="ARBA" id="ARBA00023054"/>
    </source>
</evidence>
<dbReference type="GO" id="GO:0005524">
    <property type="term" value="F:ATP binding"/>
    <property type="evidence" value="ECO:0007669"/>
    <property type="project" value="UniProtKB-UniRule"/>
</dbReference>
<keyword evidence="5 10" id="KW-0547">Nucleotide-binding</keyword>
<reference evidence="15" key="2">
    <citation type="journal article" date="2014" name="Nat. Commun.">
        <title>The cavefish genome reveals candidate genes for eye loss.</title>
        <authorList>
            <person name="McGaugh S.E."/>
            <person name="Gross J.B."/>
            <person name="Aken B."/>
            <person name="Blin M."/>
            <person name="Borowsky R."/>
            <person name="Chalopin D."/>
            <person name="Hinaux H."/>
            <person name="Jeffery W.R."/>
            <person name="Keene A."/>
            <person name="Ma L."/>
            <person name="Minx P."/>
            <person name="Murphy D."/>
            <person name="O'Quin K.E."/>
            <person name="Retaux S."/>
            <person name="Rohner N."/>
            <person name="Searle S.M."/>
            <person name="Stahl B.A."/>
            <person name="Tabin C."/>
            <person name="Volff J.N."/>
            <person name="Yoshizawa M."/>
            <person name="Warren W.C."/>
        </authorList>
    </citation>
    <scope>NUCLEOTIDE SEQUENCE [LARGE SCALE GENOMIC DNA]</scope>
    <source>
        <strain evidence="15">female</strain>
    </source>
</reference>
<dbReference type="GO" id="GO:0008574">
    <property type="term" value="F:plus-end-directed microtubule motor activity"/>
    <property type="evidence" value="ECO:0007669"/>
    <property type="project" value="TreeGrafter"/>
</dbReference>
<dbReference type="GO" id="GO:0007018">
    <property type="term" value="P:microtubule-based movement"/>
    <property type="evidence" value="ECO:0007669"/>
    <property type="project" value="InterPro"/>
</dbReference>
<evidence type="ECO:0000313" key="15">
    <source>
        <dbReference type="Proteomes" id="UP000018467"/>
    </source>
</evidence>